<dbReference type="InterPro" id="IPR058923">
    <property type="entry name" value="RCC1-like_dom"/>
</dbReference>
<dbReference type="GO" id="GO:0031267">
    <property type="term" value="F:small GTPase binding"/>
    <property type="evidence" value="ECO:0007669"/>
    <property type="project" value="TreeGrafter"/>
</dbReference>
<evidence type="ECO:0000313" key="5">
    <source>
        <dbReference type="EMBL" id="KAK9737142.1"/>
    </source>
</evidence>
<dbReference type="SUPFAM" id="SSF50985">
    <property type="entry name" value="RCC1/BLIP-II"/>
    <property type="match status" value="1"/>
</dbReference>
<protein>
    <submittedName>
        <fullName evidence="5">Regulator of chromosome condensation (RCC1) repeat</fullName>
    </submittedName>
</protein>
<feature type="domain" description="RCC1-like" evidence="4">
    <location>
        <begin position="114"/>
        <end position="496"/>
    </location>
</feature>
<evidence type="ECO:0000256" key="2">
    <source>
        <dbReference type="PROSITE-ProRule" id="PRU00235"/>
    </source>
</evidence>
<dbReference type="Pfam" id="PF25390">
    <property type="entry name" value="WD40_RLD"/>
    <property type="match status" value="1"/>
</dbReference>
<feature type="repeat" description="RCC1" evidence="2">
    <location>
        <begin position="349"/>
        <end position="402"/>
    </location>
</feature>
<dbReference type="Proteomes" id="UP001458880">
    <property type="component" value="Unassembled WGS sequence"/>
</dbReference>
<dbReference type="Gene3D" id="2.130.10.30">
    <property type="entry name" value="Regulator of chromosome condensation 1/beta-lactamase-inhibitor protein II"/>
    <property type="match status" value="2"/>
</dbReference>
<feature type="repeat" description="RCC1" evidence="2">
    <location>
        <begin position="273"/>
        <end position="348"/>
    </location>
</feature>
<dbReference type="PROSITE" id="PS50012">
    <property type="entry name" value="RCC1_3"/>
    <property type="match status" value="5"/>
</dbReference>
<evidence type="ECO:0000256" key="3">
    <source>
        <dbReference type="SAM" id="MobiDB-lite"/>
    </source>
</evidence>
<dbReference type="GO" id="GO:0016020">
    <property type="term" value="C:membrane"/>
    <property type="evidence" value="ECO:0007669"/>
    <property type="project" value="TreeGrafter"/>
</dbReference>
<feature type="repeat" description="RCC1" evidence="2">
    <location>
        <begin position="169"/>
        <end position="220"/>
    </location>
</feature>
<feature type="region of interest" description="Disordered" evidence="3">
    <location>
        <begin position="51"/>
        <end position="79"/>
    </location>
</feature>
<dbReference type="InterPro" id="IPR000408">
    <property type="entry name" value="Reg_chr_condens"/>
</dbReference>
<dbReference type="PRINTS" id="PR00633">
    <property type="entry name" value="RCCNDNSATION"/>
</dbReference>
<keyword evidence="6" id="KW-1185">Reference proteome</keyword>
<evidence type="ECO:0000313" key="6">
    <source>
        <dbReference type="Proteomes" id="UP001458880"/>
    </source>
</evidence>
<keyword evidence="1" id="KW-0677">Repeat</keyword>
<evidence type="ECO:0000259" key="4">
    <source>
        <dbReference type="Pfam" id="PF25390"/>
    </source>
</evidence>
<gene>
    <name evidence="5" type="ORF">QE152_g10997</name>
</gene>
<proteinExistence type="predicted"/>
<evidence type="ECO:0000256" key="1">
    <source>
        <dbReference type="ARBA" id="ARBA00022737"/>
    </source>
</evidence>
<feature type="repeat" description="RCC1" evidence="2">
    <location>
        <begin position="448"/>
        <end position="501"/>
    </location>
</feature>
<dbReference type="InterPro" id="IPR009091">
    <property type="entry name" value="RCC1/BLIP-II"/>
</dbReference>
<dbReference type="PROSITE" id="PS00626">
    <property type="entry name" value="RCC1_2"/>
    <property type="match status" value="2"/>
</dbReference>
<dbReference type="PANTHER" id="PTHR46207">
    <property type="entry name" value="PROTEIN RCC2"/>
    <property type="match status" value="1"/>
</dbReference>
<comment type="caution">
    <text evidence="5">The sequence shown here is derived from an EMBL/GenBank/DDBJ whole genome shotgun (WGS) entry which is preliminary data.</text>
</comment>
<accession>A0AAW1LRP3</accession>
<feature type="repeat" description="RCC1" evidence="2">
    <location>
        <begin position="221"/>
        <end position="272"/>
    </location>
</feature>
<reference evidence="5 6" key="1">
    <citation type="journal article" date="2024" name="BMC Genomics">
        <title>De novo assembly and annotation of Popillia japonica's genome with initial clues to its potential as an invasive pest.</title>
        <authorList>
            <person name="Cucini C."/>
            <person name="Boschi S."/>
            <person name="Funari R."/>
            <person name="Cardaioli E."/>
            <person name="Iannotti N."/>
            <person name="Marturano G."/>
            <person name="Paoli F."/>
            <person name="Bruttini M."/>
            <person name="Carapelli A."/>
            <person name="Frati F."/>
            <person name="Nardi F."/>
        </authorList>
    </citation>
    <scope>NUCLEOTIDE SEQUENCE [LARGE SCALE GENOMIC DNA]</scope>
    <source>
        <strain evidence="5">DMR45628</strain>
    </source>
</reference>
<dbReference type="EMBL" id="JASPKY010000104">
    <property type="protein sequence ID" value="KAK9737142.1"/>
    <property type="molecule type" value="Genomic_DNA"/>
</dbReference>
<sequence>MRRKVKYPFCFPDVIPVADPRRKYSEKLRYFVLKHCDFRRSSKLLSKSVQKLENVNETKEDSEVDSDLSDNSENENATQPDEVLIAGHGDVLDEPTQLPQELLKTLIKPAGQLFLFGMVNWDIAGRKENKSGNRLHPNLNSPHRFTDLKVRLAVSGCVSAHSVIVTEDGKAMTFGRNQFGQLGLDNTTTKEVPTTVPALGNMNVISAACGRNHTLFLTDTGTVYACGDNRSGQCGVGNLQPNIVTPTRINYRGPPIVKVGCGAEFSVILDIKGGLHSFGLPEYGQLGHNTDGKYFKTSTKLCFHYETSPKRIVLYIEKSKDGHVSPVDVTEIVDFCCGQNHTVAIDSKKRAFSWGFGGFGRLGHAEPKDELVPRLVKYFDTQSRGVRSVHCGSTYSLAVTDFGALFMFGQTKRTGEANMYPKPVQDLAGWDIHHIGAGNTSIIIAADETVIAWGASPTYGELGLGDFTKSTTVPKEVTRLSGIKVLCLTMGLSHTLLIAQNETPEQTSKLESFDKFEP</sequence>
<organism evidence="5 6">
    <name type="scientific">Popillia japonica</name>
    <name type="common">Japanese beetle</name>
    <dbReference type="NCBI Taxonomy" id="7064"/>
    <lineage>
        <taxon>Eukaryota</taxon>
        <taxon>Metazoa</taxon>
        <taxon>Ecdysozoa</taxon>
        <taxon>Arthropoda</taxon>
        <taxon>Hexapoda</taxon>
        <taxon>Insecta</taxon>
        <taxon>Pterygota</taxon>
        <taxon>Neoptera</taxon>
        <taxon>Endopterygota</taxon>
        <taxon>Coleoptera</taxon>
        <taxon>Polyphaga</taxon>
        <taxon>Scarabaeiformia</taxon>
        <taxon>Scarabaeidae</taxon>
        <taxon>Rutelinae</taxon>
        <taxon>Popillia</taxon>
    </lineage>
</organism>
<dbReference type="InterPro" id="IPR028641">
    <property type="entry name" value="RCC2"/>
</dbReference>
<dbReference type="PANTHER" id="PTHR46207:SF1">
    <property type="entry name" value="PROTEIN RCC2"/>
    <property type="match status" value="1"/>
</dbReference>
<name>A0AAW1LRP3_POPJA</name>
<dbReference type="AlphaFoldDB" id="A0AAW1LRP3"/>
<feature type="compositionally biased region" description="Acidic residues" evidence="3">
    <location>
        <begin position="62"/>
        <end position="73"/>
    </location>
</feature>